<dbReference type="Gene3D" id="3.40.50.200">
    <property type="entry name" value="Peptidase S8/S53 domain"/>
    <property type="match status" value="1"/>
</dbReference>
<feature type="region of interest" description="Disordered" evidence="6">
    <location>
        <begin position="269"/>
        <end position="347"/>
    </location>
</feature>
<comment type="caution">
    <text evidence="9">The sequence shown here is derived from an EMBL/GenBank/DDBJ whole genome shotgun (WGS) entry which is preliminary data.</text>
</comment>
<keyword evidence="3 5" id="KW-0378">Hydrolase</keyword>
<proteinExistence type="inferred from homology"/>
<dbReference type="InterPro" id="IPR015500">
    <property type="entry name" value="Peptidase_S8_subtilisin-rel"/>
</dbReference>
<dbReference type="PRINTS" id="PR00723">
    <property type="entry name" value="SUBTILISIN"/>
</dbReference>
<protein>
    <submittedName>
        <fullName evidence="9">S8 family serine peptidase</fullName>
    </submittedName>
</protein>
<dbReference type="SUPFAM" id="SSF52743">
    <property type="entry name" value="Subtilisin-like"/>
    <property type="match status" value="1"/>
</dbReference>
<keyword evidence="4 5" id="KW-0720">Serine protease</keyword>
<evidence type="ECO:0000256" key="2">
    <source>
        <dbReference type="ARBA" id="ARBA00022670"/>
    </source>
</evidence>
<name>A0ABU2LAM5_9ACTN</name>
<gene>
    <name evidence="9" type="ORF">RM780_16930</name>
</gene>
<evidence type="ECO:0000256" key="7">
    <source>
        <dbReference type="SAM" id="Phobius"/>
    </source>
</evidence>
<dbReference type="PROSITE" id="PS51892">
    <property type="entry name" value="SUBTILASE"/>
    <property type="match status" value="1"/>
</dbReference>
<dbReference type="InterPro" id="IPR000209">
    <property type="entry name" value="Peptidase_S8/S53_dom"/>
</dbReference>
<evidence type="ECO:0000256" key="1">
    <source>
        <dbReference type="ARBA" id="ARBA00011073"/>
    </source>
</evidence>
<keyword evidence="7" id="KW-0472">Membrane</keyword>
<dbReference type="RefSeq" id="WP_311631570.1">
    <property type="nucleotide sequence ID" value="NZ_JAVREN010000024.1"/>
</dbReference>
<evidence type="ECO:0000256" key="4">
    <source>
        <dbReference type="ARBA" id="ARBA00022825"/>
    </source>
</evidence>
<evidence type="ECO:0000259" key="8">
    <source>
        <dbReference type="Pfam" id="PF00082"/>
    </source>
</evidence>
<dbReference type="PANTHER" id="PTHR43806:SF11">
    <property type="entry name" value="CEREVISIN-RELATED"/>
    <property type="match status" value="1"/>
</dbReference>
<evidence type="ECO:0000256" key="5">
    <source>
        <dbReference type="PROSITE-ProRule" id="PRU01240"/>
    </source>
</evidence>
<feature type="active site" description="Charge relay system" evidence="5">
    <location>
        <position position="72"/>
    </location>
</feature>
<dbReference type="InterPro" id="IPR050131">
    <property type="entry name" value="Peptidase_S8_subtilisin-like"/>
</dbReference>
<feature type="transmembrane region" description="Helical" evidence="7">
    <location>
        <begin position="349"/>
        <end position="370"/>
    </location>
</feature>
<reference evidence="10" key="1">
    <citation type="submission" date="2023-07" db="EMBL/GenBank/DDBJ databases">
        <title>30 novel species of actinomycetes from the DSMZ collection.</title>
        <authorList>
            <person name="Nouioui I."/>
        </authorList>
    </citation>
    <scope>NUCLEOTIDE SEQUENCE [LARGE SCALE GENOMIC DNA]</scope>
    <source>
        <strain evidence="10">DSM 44917</strain>
    </source>
</reference>
<evidence type="ECO:0000313" key="9">
    <source>
        <dbReference type="EMBL" id="MDT0308631.1"/>
    </source>
</evidence>
<evidence type="ECO:0000256" key="3">
    <source>
        <dbReference type="ARBA" id="ARBA00022801"/>
    </source>
</evidence>
<feature type="active site" description="Charge relay system" evidence="5">
    <location>
        <position position="38"/>
    </location>
</feature>
<feature type="domain" description="Peptidase S8/S53" evidence="8">
    <location>
        <begin position="29"/>
        <end position="283"/>
    </location>
</feature>
<keyword evidence="10" id="KW-1185">Reference proteome</keyword>
<accession>A0ABU2LAM5</accession>
<keyword evidence="7" id="KW-0812">Transmembrane</keyword>
<keyword evidence="2 5" id="KW-0645">Protease</keyword>
<dbReference type="Proteomes" id="UP001183388">
    <property type="component" value="Unassembled WGS sequence"/>
</dbReference>
<organism evidence="9 10">
    <name type="scientific">Streptomyces boetiae</name>
    <dbReference type="NCBI Taxonomy" id="3075541"/>
    <lineage>
        <taxon>Bacteria</taxon>
        <taxon>Bacillati</taxon>
        <taxon>Actinomycetota</taxon>
        <taxon>Actinomycetes</taxon>
        <taxon>Kitasatosporales</taxon>
        <taxon>Streptomycetaceae</taxon>
        <taxon>Streptomyces</taxon>
    </lineage>
</organism>
<feature type="active site" description="Charge relay system" evidence="5">
    <location>
        <position position="235"/>
    </location>
</feature>
<sequence>MPGATAAVAGQPWYLDTLRAEEIWQETRGEGVTVAVIDSGVDASRPELDGQVQGGADFTAGERGAHVDNSGHGTTMAGLIAGTGSGDGIQGLAPEASILPVRVMNDEQTVSFGGQQRVAQGIQYAVEQGARVINISVGPGFAPAYSPETDAAVAEATRQGVLIVAAVGNDSTVDDVPYPADRPGVVGVAAVGQDARRLDFSNVGSTVALAGPGSAIPSYCQGVEQAICPGAGGTSAASALVSASAALVWSAHPEWTKNQVLRALLETAERPDGAERDDETGYGMVRPDRVILDGEGDPGEPDVSPLFADYEAGLDPPATPAPRPESPDAEPSGSPLPQAGTGEGDSGSWPWIGLLGLAIAGGLGTVAWAVRRRRRSAGRV</sequence>
<dbReference type="EMBL" id="JAVREN010000024">
    <property type="protein sequence ID" value="MDT0308631.1"/>
    <property type="molecule type" value="Genomic_DNA"/>
</dbReference>
<dbReference type="Pfam" id="PF00082">
    <property type="entry name" value="Peptidase_S8"/>
    <property type="match status" value="1"/>
</dbReference>
<keyword evidence="7" id="KW-1133">Transmembrane helix</keyword>
<evidence type="ECO:0000256" key="6">
    <source>
        <dbReference type="SAM" id="MobiDB-lite"/>
    </source>
</evidence>
<evidence type="ECO:0000313" key="10">
    <source>
        <dbReference type="Proteomes" id="UP001183388"/>
    </source>
</evidence>
<comment type="similarity">
    <text evidence="1 5">Belongs to the peptidase S8 family.</text>
</comment>
<dbReference type="InterPro" id="IPR036852">
    <property type="entry name" value="Peptidase_S8/S53_dom_sf"/>
</dbReference>
<dbReference type="PANTHER" id="PTHR43806">
    <property type="entry name" value="PEPTIDASE S8"/>
    <property type="match status" value="1"/>
</dbReference>